<dbReference type="EMBL" id="AP024169">
    <property type="protein sequence ID" value="BCN29203.1"/>
    <property type="molecule type" value="Genomic_DNA"/>
</dbReference>
<gene>
    <name evidence="6" type="ORF">bsdtb5_04980</name>
</gene>
<keyword evidence="2" id="KW-0805">Transcription regulation</keyword>
<dbReference type="PROSITE" id="PS50937">
    <property type="entry name" value="HTH_MERR_2"/>
    <property type="match status" value="1"/>
</dbReference>
<dbReference type="GO" id="GO:0003677">
    <property type="term" value="F:DNA binding"/>
    <property type="evidence" value="ECO:0007669"/>
    <property type="project" value="UniProtKB-KW"/>
</dbReference>
<dbReference type="Pfam" id="PF13411">
    <property type="entry name" value="MerR_1"/>
    <property type="match status" value="1"/>
</dbReference>
<dbReference type="SUPFAM" id="SSF46955">
    <property type="entry name" value="Putative DNA-binding domain"/>
    <property type="match status" value="1"/>
</dbReference>
<evidence type="ECO:0000256" key="3">
    <source>
        <dbReference type="ARBA" id="ARBA00023125"/>
    </source>
</evidence>
<dbReference type="InterPro" id="IPR047057">
    <property type="entry name" value="MerR_fam"/>
</dbReference>
<evidence type="ECO:0000256" key="1">
    <source>
        <dbReference type="ARBA" id="ARBA00022491"/>
    </source>
</evidence>
<feature type="domain" description="HTH merR-type" evidence="5">
    <location>
        <begin position="3"/>
        <end position="71"/>
    </location>
</feature>
<keyword evidence="1" id="KW-0678">Repressor</keyword>
<keyword evidence="3" id="KW-0238">DNA-binding</keyword>
<evidence type="ECO:0000313" key="7">
    <source>
        <dbReference type="Proteomes" id="UP000595897"/>
    </source>
</evidence>
<reference evidence="6 7" key="1">
    <citation type="submission" date="2020-11" db="EMBL/GenBank/DDBJ databases">
        <title>Draft genome sequencing of a Lachnospiraceae strain isolated from anoxic soil subjected to BSD treatment.</title>
        <authorList>
            <person name="Uek A."/>
            <person name="Tonouchi A."/>
        </authorList>
    </citation>
    <scope>NUCLEOTIDE SEQUENCE [LARGE SCALE GENOMIC DNA]</scope>
    <source>
        <strain evidence="6 7">TB5</strain>
    </source>
</reference>
<dbReference type="KEGG" id="ahb:bsdtb5_04980"/>
<dbReference type="InterPro" id="IPR000551">
    <property type="entry name" value="MerR-type_HTH_dom"/>
</dbReference>
<protein>
    <recommendedName>
        <fullName evidence="5">HTH merR-type domain-containing protein</fullName>
    </recommendedName>
</protein>
<dbReference type="SMART" id="SM00422">
    <property type="entry name" value="HTH_MERR"/>
    <property type="match status" value="1"/>
</dbReference>
<evidence type="ECO:0000256" key="2">
    <source>
        <dbReference type="ARBA" id="ARBA00023015"/>
    </source>
</evidence>
<evidence type="ECO:0000256" key="4">
    <source>
        <dbReference type="ARBA" id="ARBA00023163"/>
    </source>
</evidence>
<keyword evidence="7" id="KW-1185">Reference proteome</keyword>
<dbReference type="PANTHER" id="PTHR30204:SF69">
    <property type="entry name" value="MERR-FAMILY TRANSCRIPTIONAL REGULATOR"/>
    <property type="match status" value="1"/>
</dbReference>
<sequence>MKEYSIGDFAKKLGVTVDFLKYYEKQGLLHPKKNSSGYRYYDVSSTSLVNECIKLKNWGFSSKEIEKLLLTTTYEKTVGYFEDRRSELLQQIQFLQGLVEYSENMSKSLPYYSGIDQWNIMKKEGFYYLSQSKNFELNHNISNIIKEWIKYIPLVSITARVNYIPESPVIEWGFSAPQNIVHEQMLPISEPVEWIPPMRYLEFYDRRILEDNPQNDDLNQVRNNMFINVNKVIEKYNLHVAGPSFFIVETKIREEGARYTYQKIYVPLNETE</sequence>
<dbReference type="CDD" id="cd00592">
    <property type="entry name" value="HTH_MerR-like"/>
    <property type="match status" value="1"/>
</dbReference>
<accession>A0A7R7EI52</accession>
<proteinExistence type="predicted"/>
<dbReference type="RefSeq" id="WP_271714491.1">
    <property type="nucleotide sequence ID" value="NZ_AP024169.1"/>
</dbReference>
<dbReference type="PANTHER" id="PTHR30204">
    <property type="entry name" value="REDOX-CYCLING DRUG-SENSING TRANSCRIPTIONAL ACTIVATOR SOXR"/>
    <property type="match status" value="1"/>
</dbReference>
<evidence type="ECO:0000259" key="5">
    <source>
        <dbReference type="PROSITE" id="PS50937"/>
    </source>
</evidence>
<name>A0A7R7EI52_9FIRM</name>
<dbReference type="GO" id="GO:0003700">
    <property type="term" value="F:DNA-binding transcription factor activity"/>
    <property type="evidence" value="ECO:0007669"/>
    <property type="project" value="InterPro"/>
</dbReference>
<evidence type="ECO:0000313" key="6">
    <source>
        <dbReference type="EMBL" id="BCN29203.1"/>
    </source>
</evidence>
<dbReference type="AlphaFoldDB" id="A0A7R7EI52"/>
<dbReference type="InterPro" id="IPR009061">
    <property type="entry name" value="DNA-bd_dom_put_sf"/>
</dbReference>
<dbReference type="Proteomes" id="UP000595897">
    <property type="component" value="Chromosome"/>
</dbReference>
<dbReference type="Gene3D" id="1.10.1660.10">
    <property type="match status" value="1"/>
</dbReference>
<organism evidence="6 7">
    <name type="scientific">Anaeromicropila herbilytica</name>
    <dbReference type="NCBI Taxonomy" id="2785025"/>
    <lineage>
        <taxon>Bacteria</taxon>
        <taxon>Bacillati</taxon>
        <taxon>Bacillota</taxon>
        <taxon>Clostridia</taxon>
        <taxon>Lachnospirales</taxon>
        <taxon>Lachnospiraceae</taxon>
        <taxon>Anaeromicropila</taxon>
    </lineage>
</organism>
<keyword evidence="4" id="KW-0804">Transcription</keyword>